<protein>
    <submittedName>
        <fullName evidence="1">Uncharacterized protein</fullName>
    </submittedName>
</protein>
<accession>A0A6N2MY40</accession>
<organism evidence="1">
    <name type="scientific">Salix viminalis</name>
    <name type="common">Common osier</name>
    <name type="synonym">Basket willow</name>
    <dbReference type="NCBI Taxonomy" id="40686"/>
    <lineage>
        <taxon>Eukaryota</taxon>
        <taxon>Viridiplantae</taxon>
        <taxon>Streptophyta</taxon>
        <taxon>Embryophyta</taxon>
        <taxon>Tracheophyta</taxon>
        <taxon>Spermatophyta</taxon>
        <taxon>Magnoliopsida</taxon>
        <taxon>eudicotyledons</taxon>
        <taxon>Gunneridae</taxon>
        <taxon>Pentapetalae</taxon>
        <taxon>rosids</taxon>
        <taxon>fabids</taxon>
        <taxon>Malpighiales</taxon>
        <taxon>Salicaceae</taxon>
        <taxon>Saliceae</taxon>
        <taxon>Salix</taxon>
    </lineage>
</organism>
<sequence length="68" mass="7755">MVGWVLKKSYISTQQPPSNLRKKSSPLCHVHHFLANPAPFETLKSIQPRAWPDLPRDNSSFLTQRASI</sequence>
<name>A0A6N2MY40_SALVM</name>
<dbReference type="AlphaFoldDB" id="A0A6N2MY40"/>
<proteinExistence type="predicted"/>
<reference evidence="1" key="1">
    <citation type="submission" date="2019-03" db="EMBL/GenBank/DDBJ databases">
        <authorList>
            <person name="Mank J."/>
            <person name="Almeida P."/>
        </authorList>
    </citation>
    <scope>NUCLEOTIDE SEQUENCE</scope>
    <source>
        <strain evidence="1">78183</strain>
    </source>
</reference>
<dbReference type="EMBL" id="CAADRP010001818">
    <property type="protein sequence ID" value="VFU53176.1"/>
    <property type="molecule type" value="Genomic_DNA"/>
</dbReference>
<evidence type="ECO:0000313" key="1">
    <source>
        <dbReference type="EMBL" id="VFU53176.1"/>
    </source>
</evidence>
<gene>
    <name evidence="1" type="ORF">SVIM_LOCUS368733</name>
</gene>